<dbReference type="GO" id="GO:0003743">
    <property type="term" value="F:translation initiation factor activity"/>
    <property type="evidence" value="ECO:0007669"/>
    <property type="project" value="UniProtKB-KW"/>
</dbReference>
<evidence type="ECO:0000256" key="1">
    <source>
        <dbReference type="ARBA" id="ARBA00022490"/>
    </source>
</evidence>
<accession>A0A4V5PAU9</accession>
<sequence>MGKERYNFPTPNPFVEDDMDKNGVASVARRYHRWKLGVDTDLIVHCEHDGVMTGAEAGFSVRGRHCHRAEEQQLQVGPLDLLCFAGRIRVPQAWLRVLVPRERLLMPRHPGRPAVQAQCVCQSDQPERGERLAHVCCVIDTCMKLEEGKYLSLRDPSKQVVRVYSLPDSTFSWGEDDEEEEEEEEET</sequence>
<dbReference type="PANTHER" id="PTHR12399:SF0">
    <property type="entry name" value="EUKARYOTIC TRANSLATION INITIATION FACTOR 3 SUBUNIT D"/>
    <property type="match status" value="1"/>
</dbReference>
<dbReference type="GO" id="GO:0003723">
    <property type="term" value="F:RNA binding"/>
    <property type="evidence" value="ECO:0007669"/>
    <property type="project" value="UniProtKB-KW"/>
</dbReference>
<organism evidence="5 6">
    <name type="scientific">Monodon monoceros</name>
    <name type="common">Narwhal</name>
    <name type="synonym">Ceratodon monodon</name>
    <dbReference type="NCBI Taxonomy" id="40151"/>
    <lineage>
        <taxon>Eukaryota</taxon>
        <taxon>Metazoa</taxon>
        <taxon>Chordata</taxon>
        <taxon>Craniata</taxon>
        <taxon>Vertebrata</taxon>
        <taxon>Euteleostomi</taxon>
        <taxon>Mammalia</taxon>
        <taxon>Eutheria</taxon>
        <taxon>Laurasiatheria</taxon>
        <taxon>Artiodactyla</taxon>
        <taxon>Whippomorpha</taxon>
        <taxon>Cetacea</taxon>
        <taxon>Odontoceti</taxon>
        <taxon>Monodontidae</taxon>
        <taxon>Monodon</taxon>
    </lineage>
</organism>
<dbReference type="EMBL" id="RWIC01000026">
    <property type="protein sequence ID" value="TKC52470.1"/>
    <property type="molecule type" value="Genomic_DNA"/>
</dbReference>
<reference evidence="6" key="1">
    <citation type="journal article" date="2019" name="IScience">
        <title>Narwhal Genome Reveals Long-Term Low Genetic Diversity despite Current Large Abundance Size.</title>
        <authorList>
            <person name="Westbury M.V."/>
            <person name="Petersen B."/>
            <person name="Garde E."/>
            <person name="Heide-Jorgensen M.P."/>
            <person name="Lorenzen E.D."/>
        </authorList>
    </citation>
    <scope>NUCLEOTIDE SEQUENCE [LARGE SCALE GENOMIC DNA]</scope>
</reference>
<keyword evidence="2" id="KW-0396">Initiation factor</keyword>
<dbReference type="Pfam" id="PF05091">
    <property type="entry name" value="eIF-3_zeta"/>
    <property type="match status" value="2"/>
</dbReference>
<dbReference type="Proteomes" id="UP000308365">
    <property type="component" value="Unassembled WGS sequence"/>
</dbReference>
<evidence type="ECO:0000256" key="3">
    <source>
        <dbReference type="ARBA" id="ARBA00022884"/>
    </source>
</evidence>
<evidence type="ECO:0000256" key="2">
    <source>
        <dbReference type="ARBA" id="ARBA00022540"/>
    </source>
</evidence>
<proteinExistence type="predicted"/>
<gene>
    <name evidence="5" type="ORF">EI555_014778</name>
</gene>
<keyword evidence="4" id="KW-0648">Protein biosynthesis</keyword>
<dbReference type="AlphaFoldDB" id="A0A4V5PAU9"/>
<name>A0A4V5PAU9_MONMO</name>
<protein>
    <submittedName>
        <fullName evidence="5">Uncharacterized protein</fullName>
    </submittedName>
</protein>
<comment type="caution">
    <text evidence="5">The sequence shown here is derived from an EMBL/GenBank/DDBJ whole genome shotgun (WGS) entry which is preliminary data.</text>
</comment>
<dbReference type="InterPro" id="IPR007783">
    <property type="entry name" value="eIF3d"/>
</dbReference>
<dbReference type="PANTHER" id="PTHR12399">
    <property type="entry name" value="EUKARYOTIC TRANSLATION INITIATION FACTOR 3 SUBUNIT 7"/>
    <property type="match status" value="1"/>
</dbReference>
<dbReference type="GO" id="GO:0005852">
    <property type="term" value="C:eukaryotic translation initiation factor 3 complex"/>
    <property type="evidence" value="ECO:0007669"/>
    <property type="project" value="InterPro"/>
</dbReference>
<evidence type="ECO:0000313" key="5">
    <source>
        <dbReference type="EMBL" id="TKC52470.1"/>
    </source>
</evidence>
<keyword evidence="3" id="KW-0694">RNA-binding</keyword>
<keyword evidence="1" id="KW-0963">Cytoplasm</keyword>
<evidence type="ECO:0000256" key="4">
    <source>
        <dbReference type="ARBA" id="ARBA00022917"/>
    </source>
</evidence>
<evidence type="ECO:0000313" key="6">
    <source>
        <dbReference type="Proteomes" id="UP000308365"/>
    </source>
</evidence>